<dbReference type="Gramene" id="KCW71797">
    <property type="protein sequence ID" value="KCW71797"/>
    <property type="gene ID" value="EUGRSUZ_E00286"/>
</dbReference>
<feature type="region of interest" description="Disordered" evidence="7">
    <location>
        <begin position="1"/>
        <end position="206"/>
    </location>
</feature>
<dbReference type="SUPFAM" id="SSF117856">
    <property type="entry name" value="AF0104/ALDC/Ptd012-like"/>
    <property type="match status" value="1"/>
</dbReference>
<feature type="compositionally biased region" description="Low complexity" evidence="7">
    <location>
        <begin position="369"/>
        <end position="378"/>
    </location>
</feature>
<dbReference type="InParanoid" id="A0A059C0A1"/>
<name>A0A059C0A1_EUCGR</name>
<dbReference type="GO" id="GO:0003680">
    <property type="term" value="F:minor groove of adenine-thymine-rich DNA binding"/>
    <property type="evidence" value="ECO:0007669"/>
    <property type="project" value="UniProtKB-UniRule"/>
</dbReference>
<protein>
    <recommendedName>
        <fullName evidence="6">AT-hook motif nuclear-localized protein</fullName>
    </recommendedName>
</protein>
<keyword evidence="5 6" id="KW-0539">Nucleus</keyword>
<evidence type="ECO:0000256" key="6">
    <source>
        <dbReference type="RuleBase" id="RU367031"/>
    </source>
</evidence>
<keyword evidence="2 6" id="KW-0805">Transcription regulation</keyword>
<dbReference type="AlphaFoldDB" id="A0A059C0A1"/>
<dbReference type="FunCoup" id="A0A059C0A1">
    <property type="interactions" value="723"/>
</dbReference>
<evidence type="ECO:0000256" key="2">
    <source>
        <dbReference type="ARBA" id="ARBA00023015"/>
    </source>
</evidence>
<dbReference type="Pfam" id="PF03479">
    <property type="entry name" value="PCC"/>
    <property type="match status" value="1"/>
</dbReference>
<dbReference type="eggNOG" id="ENOG502R1P2">
    <property type="taxonomic scope" value="Eukaryota"/>
</dbReference>
<evidence type="ECO:0000256" key="4">
    <source>
        <dbReference type="ARBA" id="ARBA00023163"/>
    </source>
</evidence>
<dbReference type="Gene3D" id="3.30.1330.80">
    <property type="entry name" value="Hypothetical protein, similar to alpha- acetolactate decarboxylase, domain 2"/>
    <property type="match status" value="1"/>
</dbReference>
<dbReference type="PANTHER" id="PTHR31500">
    <property type="entry name" value="AT-HOOK MOTIF NUCLEAR-LOCALIZED PROTEIN 9"/>
    <property type="match status" value="1"/>
</dbReference>
<dbReference type="SMART" id="SM00384">
    <property type="entry name" value="AT_hook"/>
    <property type="match status" value="2"/>
</dbReference>
<feature type="compositionally biased region" description="Pro residues" evidence="7">
    <location>
        <begin position="1"/>
        <end position="11"/>
    </location>
</feature>
<accession>A0A059C0A1</accession>
<evidence type="ECO:0000256" key="3">
    <source>
        <dbReference type="ARBA" id="ARBA00023125"/>
    </source>
</evidence>
<comment type="function">
    <text evidence="1 6">Transcription factor that specifically binds AT-rich DNA sequences related to the nuclear matrix attachment regions (MARs).</text>
</comment>
<dbReference type="STRING" id="71139.A0A059C0A1"/>
<feature type="compositionally biased region" description="Low complexity" evidence="7">
    <location>
        <begin position="24"/>
        <end position="43"/>
    </location>
</feature>
<dbReference type="EMBL" id="KK198757">
    <property type="protein sequence ID" value="KCW71797.1"/>
    <property type="molecule type" value="Genomic_DNA"/>
</dbReference>
<feature type="domain" description="PPC" evidence="8">
    <location>
        <begin position="212"/>
        <end position="352"/>
    </location>
</feature>
<sequence>MDSRDAPPPPGMVGVVGSTGSYPTGGPQQAPTQQQQQQQQPPQHLINPNSSAVMMQHRFPFNSMVASGPHPPPPPQQQQQQQQQQHQQHQQAAQQEGGMDALGNAGGIYDGSSQSGLRPGGFSIEPAKKKRGRPRKYTPEGNIALGLGPASVHSSSGGDHHHHHHHGGGGGGGTSGGGGDGNLTGSSEPQSKKHRGRPPGMGKKQMDALGAGGVGFTPHVIHVDAGEDVASKIMAFSLQGPRTICILSASGAICNVTLKQPAMNGGTVTYEGRFEIICLSGSFLCPENESGRSRAGALSVSLAGPDGRVLGGGVAGLLIAATPVQVIVGSFLANSKKASSSALKSDASPTPQGPQSHMLNFGTAGTAVSPPSDGASADSSDENGNSPINHRPTGIYNNTSQPIHNMQMYHHLWAGQTPH</sequence>
<dbReference type="GO" id="GO:0005634">
    <property type="term" value="C:nucleus"/>
    <property type="evidence" value="ECO:0007669"/>
    <property type="project" value="UniProtKB-SubCell"/>
</dbReference>
<comment type="subcellular location">
    <subcellularLocation>
        <location evidence="6">Nucleus</location>
    </subcellularLocation>
</comment>
<dbReference type="OrthoDB" id="1742671at2759"/>
<dbReference type="PANTHER" id="PTHR31500:SF51">
    <property type="entry name" value="AT-HOOK MOTIF NUCLEAR-LOCALIZED PROTEIN 8"/>
    <property type="match status" value="1"/>
</dbReference>
<evidence type="ECO:0000259" key="8">
    <source>
        <dbReference type="PROSITE" id="PS51742"/>
    </source>
</evidence>
<feature type="compositionally biased region" description="Polar residues" evidence="7">
    <location>
        <begin position="349"/>
        <end position="358"/>
    </location>
</feature>
<feature type="region of interest" description="Disordered" evidence="7">
    <location>
        <begin position="342"/>
        <end position="401"/>
    </location>
</feature>
<evidence type="ECO:0000313" key="9">
    <source>
        <dbReference type="EMBL" id="KCW71797.1"/>
    </source>
</evidence>
<dbReference type="KEGG" id="egr:104443557"/>
<evidence type="ECO:0000256" key="7">
    <source>
        <dbReference type="SAM" id="MobiDB-lite"/>
    </source>
</evidence>
<feature type="compositionally biased region" description="Low complexity" evidence="7">
    <location>
        <begin position="77"/>
        <end position="95"/>
    </location>
</feature>
<reference evidence="9" key="1">
    <citation type="submission" date="2013-07" db="EMBL/GenBank/DDBJ databases">
        <title>The genome of Eucalyptus grandis.</title>
        <authorList>
            <person name="Schmutz J."/>
            <person name="Hayes R."/>
            <person name="Myburg A."/>
            <person name="Tuskan G."/>
            <person name="Grattapaglia D."/>
            <person name="Rokhsar D.S."/>
        </authorList>
    </citation>
    <scope>NUCLEOTIDE SEQUENCE</scope>
    <source>
        <tissue evidence="9">Leaf extractions</tissue>
    </source>
</reference>
<proteinExistence type="predicted"/>
<dbReference type="InterPro" id="IPR039605">
    <property type="entry name" value="AHL"/>
</dbReference>
<keyword evidence="3 6" id="KW-0238">DNA-binding</keyword>
<organism evidence="9">
    <name type="scientific">Eucalyptus grandis</name>
    <name type="common">Flooded gum</name>
    <dbReference type="NCBI Taxonomy" id="71139"/>
    <lineage>
        <taxon>Eukaryota</taxon>
        <taxon>Viridiplantae</taxon>
        <taxon>Streptophyta</taxon>
        <taxon>Embryophyta</taxon>
        <taxon>Tracheophyta</taxon>
        <taxon>Spermatophyta</taxon>
        <taxon>Magnoliopsida</taxon>
        <taxon>eudicotyledons</taxon>
        <taxon>Gunneridae</taxon>
        <taxon>Pentapetalae</taxon>
        <taxon>rosids</taxon>
        <taxon>malvids</taxon>
        <taxon>Myrtales</taxon>
        <taxon>Myrtaceae</taxon>
        <taxon>Myrtoideae</taxon>
        <taxon>Eucalypteae</taxon>
        <taxon>Eucalyptus</taxon>
    </lineage>
</organism>
<gene>
    <name evidence="9" type="ORF">EUGRSUZ_E00286</name>
</gene>
<dbReference type="InterPro" id="IPR017956">
    <property type="entry name" value="AT_hook_DNA-bd_motif"/>
</dbReference>
<dbReference type="OMA" id="SPHHLQM"/>
<feature type="compositionally biased region" description="Gly residues" evidence="7">
    <location>
        <begin position="168"/>
        <end position="182"/>
    </location>
</feature>
<dbReference type="CDD" id="cd11378">
    <property type="entry name" value="DUF296"/>
    <property type="match status" value="1"/>
</dbReference>
<dbReference type="InterPro" id="IPR005175">
    <property type="entry name" value="PPC_dom"/>
</dbReference>
<keyword evidence="4 6" id="KW-0804">Transcription</keyword>
<evidence type="ECO:0000256" key="5">
    <source>
        <dbReference type="ARBA" id="ARBA00023242"/>
    </source>
</evidence>
<evidence type="ECO:0000256" key="1">
    <source>
        <dbReference type="ARBA" id="ARBA00003687"/>
    </source>
</evidence>
<comment type="domain">
    <text evidence="6">The PPC domain mediates interactions between AHL proteins.</text>
</comment>
<dbReference type="PROSITE" id="PS51742">
    <property type="entry name" value="PPC"/>
    <property type="match status" value="1"/>
</dbReference>